<gene>
    <name evidence="1" type="ORF">GTQ48_09675</name>
</gene>
<dbReference type="EMBL" id="JAAAWO010000006">
    <property type="protein sequence ID" value="NDW15785.1"/>
    <property type="molecule type" value="Genomic_DNA"/>
</dbReference>
<accession>A0A6N9TI77</accession>
<keyword evidence="2" id="KW-1185">Reference proteome</keyword>
<proteinExistence type="predicted"/>
<organism evidence="1 2">
    <name type="scientific">Alteromonas genovensis</name>
    <dbReference type="NCBI Taxonomy" id="471225"/>
    <lineage>
        <taxon>Bacteria</taxon>
        <taxon>Pseudomonadati</taxon>
        <taxon>Pseudomonadota</taxon>
        <taxon>Gammaproteobacteria</taxon>
        <taxon>Alteromonadales</taxon>
        <taxon>Alteromonadaceae</taxon>
        <taxon>Alteromonas/Salinimonas group</taxon>
        <taxon>Alteromonas</taxon>
    </lineage>
</organism>
<reference evidence="1 2" key="1">
    <citation type="submission" date="2020-01" db="EMBL/GenBank/DDBJ databases">
        <title>Genomes of bacteria type strains.</title>
        <authorList>
            <person name="Chen J."/>
            <person name="Zhu S."/>
            <person name="Yang J."/>
        </authorList>
    </citation>
    <scope>NUCLEOTIDE SEQUENCE [LARGE SCALE GENOMIC DNA]</scope>
    <source>
        <strain evidence="1 2">LMG 24078</strain>
    </source>
</reference>
<dbReference type="AlphaFoldDB" id="A0A6N9TI77"/>
<name>A0A6N9TI77_9ALTE</name>
<sequence length="102" mass="11678">MKSNITEIKLRVNALLKELERLEASELENREMFPLSELKQRVTRYVKDNDITIDTFCELAMISKTTLYAAFNSPGSTKRATIEAIISVFGNYRLYVGRVDAN</sequence>
<dbReference type="Proteomes" id="UP000471381">
    <property type="component" value="Unassembled WGS sequence"/>
</dbReference>
<evidence type="ECO:0000313" key="2">
    <source>
        <dbReference type="Proteomes" id="UP000471381"/>
    </source>
</evidence>
<evidence type="ECO:0000313" key="1">
    <source>
        <dbReference type="EMBL" id="NDW15785.1"/>
    </source>
</evidence>
<comment type="caution">
    <text evidence="1">The sequence shown here is derived from an EMBL/GenBank/DDBJ whole genome shotgun (WGS) entry which is preliminary data.</text>
</comment>
<dbReference type="RefSeq" id="WP_163106505.1">
    <property type="nucleotide sequence ID" value="NZ_JAAAWO010000006.1"/>
</dbReference>
<protein>
    <submittedName>
        <fullName evidence="1">Uncharacterized protein</fullName>
    </submittedName>
</protein>